<evidence type="ECO:0000256" key="2">
    <source>
        <dbReference type="ARBA" id="ARBA00022485"/>
    </source>
</evidence>
<dbReference type="CDD" id="cd01335">
    <property type="entry name" value="Radical_SAM"/>
    <property type="match status" value="1"/>
</dbReference>
<dbReference type="Pfam" id="PF04055">
    <property type="entry name" value="Radical_SAM"/>
    <property type="match status" value="1"/>
</dbReference>
<keyword evidence="5" id="KW-0479">Metal-binding</keyword>
<evidence type="ECO:0000256" key="5">
    <source>
        <dbReference type="ARBA" id="ARBA00022723"/>
    </source>
</evidence>
<dbReference type="InterPro" id="IPR006638">
    <property type="entry name" value="Elp3/MiaA/NifB-like_rSAM"/>
</dbReference>
<name>A0A1V1P8Y7_9BACT</name>
<evidence type="ECO:0000256" key="1">
    <source>
        <dbReference type="ARBA" id="ARBA00001966"/>
    </source>
</evidence>
<gene>
    <name evidence="10" type="ORF">OMM_02550</name>
</gene>
<keyword evidence="6" id="KW-0408">Iron</keyword>
<keyword evidence="3" id="KW-0808">Transferase</keyword>
<dbReference type="PROSITE" id="PS51918">
    <property type="entry name" value="RADICAL_SAM"/>
    <property type="match status" value="1"/>
</dbReference>
<dbReference type="PANTHER" id="PTHR11918:SF45">
    <property type="entry name" value="THREONYLCARBAMOYLADENOSINE TRNA METHYLTHIOTRANSFERASE"/>
    <property type="match status" value="1"/>
</dbReference>
<feature type="domain" description="Radical SAM core" evidence="9">
    <location>
        <begin position="147"/>
        <end position="379"/>
    </location>
</feature>
<evidence type="ECO:0000313" key="11">
    <source>
        <dbReference type="Proteomes" id="UP000189670"/>
    </source>
</evidence>
<evidence type="ECO:0000256" key="7">
    <source>
        <dbReference type="ARBA" id="ARBA00023014"/>
    </source>
</evidence>
<dbReference type="InterPro" id="IPR023404">
    <property type="entry name" value="rSAM_horseshoe"/>
</dbReference>
<evidence type="ECO:0000313" key="10">
    <source>
        <dbReference type="EMBL" id="ETR71347.1"/>
    </source>
</evidence>
<dbReference type="PROSITE" id="PS01278">
    <property type="entry name" value="MTTASE_RADICAL"/>
    <property type="match status" value="1"/>
</dbReference>
<keyword evidence="4" id="KW-0949">S-adenosyl-L-methionine</keyword>
<feature type="domain" description="MTTase N-terminal" evidence="8">
    <location>
        <begin position="8"/>
        <end position="118"/>
    </location>
</feature>
<keyword evidence="7" id="KW-0411">Iron-sulfur</keyword>
<accession>A0A1V1P8Y7</accession>
<evidence type="ECO:0000259" key="9">
    <source>
        <dbReference type="PROSITE" id="PS51918"/>
    </source>
</evidence>
<dbReference type="InterPro" id="IPR038135">
    <property type="entry name" value="Methylthiotransferase_N_sf"/>
</dbReference>
<dbReference type="SUPFAM" id="SSF102114">
    <property type="entry name" value="Radical SAM enzymes"/>
    <property type="match status" value="1"/>
</dbReference>
<dbReference type="InterPro" id="IPR006467">
    <property type="entry name" value="MiaB-like_bact"/>
</dbReference>
<dbReference type="GO" id="GO:0035598">
    <property type="term" value="F:tRNA (N(6)-L-threonylcarbamoyladenosine(37)-C(2))-methylthiotransferase activity"/>
    <property type="evidence" value="ECO:0007669"/>
    <property type="project" value="TreeGrafter"/>
</dbReference>
<keyword evidence="2" id="KW-0004">4Fe-4S</keyword>
<dbReference type="InterPro" id="IPR007197">
    <property type="entry name" value="rSAM"/>
</dbReference>
<proteinExistence type="predicted"/>
<dbReference type="InterPro" id="IPR058240">
    <property type="entry name" value="rSAM_sf"/>
</dbReference>
<dbReference type="SMART" id="SM00729">
    <property type="entry name" value="Elp3"/>
    <property type="match status" value="1"/>
</dbReference>
<protein>
    <submittedName>
        <fullName evidence="10">MiaB family RNA modification protein</fullName>
    </submittedName>
</protein>
<dbReference type="GO" id="GO:0051539">
    <property type="term" value="F:4 iron, 4 sulfur cluster binding"/>
    <property type="evidence" value="ECO:0007669"/>
    <property type="project" value="UniProtKB-KW"/>
</dbReference>
<dbReference type="InterPro" id="IPR005839">
    <property type="entry name" value="Methylthiotransferase"/>
</dbReference>
<dbReference type="AlphaFoldDB" id="A0A1V1P8Y7"/>
<dbReference type="Gene3D" id="3.80.30.20">
    <property type="entry name" value="tm_1862 like domain"/>
    <property type="match status" value="1"/>
</dbReference>
<dbReference type="SFLD" id="SFLDG01082">
    <property type="entry name" value="B12-binding_domain_containing"/>
    <property type="match status" value="1"/>
</dbReference>
<evidence type="ECO:0000256" key="6">
    <source>
        <dbReference type="ARBA" id="ARBA00023004"/>
    </source>
</evidence>
<dbReference type="Gene3D" id="3.40.50.12160">
    <property type="entry name" value="Methylthiotransferase, N-terminal domain"/>
    <property type="match status" value="1"/>
</dbReference>
<reference evidence="11" key="1">
    <citation type="submission" date="2012-11" db="EMBL/GenBank/DDBJ databases">
        <authorList>
            <person name="Lucero-Rivera Y.E."/>
            <person name="Tovar-Ramirez D."/>
        </authorList>
    </citation>
    <scope>NUCLEOTIDE SEQUENCE [LARGE SCALE GENOMIC DNA]</scope>
    <source>
        <strain evidence="11">Araruama</strain>
    </source>
</reference>
<dbReference type="Pfam" id="PF00919">
    <property type="entry name" value="UPF0004"/>
    <property type="match status" value="1"/>
</dbReference>
<organism evidence="10 11">
    <name type="scientific">Candidatus Magnetoglobus multicellularis str. Araruama</name>
    <dbReference type="NCBI Taxonomy" id="890399"/>
    <lineage>
        <taxon>Bacteria</taxon>
        <taxon>Pseudomonadati</taxon>
        <taxon>Thermodesulfobacteriota</taxon>
        <taxon>Desulfobacteria</taxon>
        <taxon>Desulfobacterales</taxon>
        <taxon>Desulfobacteraceae</taxon>
        <taxon>Candidatus Magnetoglobus</taxon>
    </lineage>
</organism>
<dbReference type="InterPro" id="IPR020612">
    <property type="entry name" value="Methylthiotransferase_CS"/>
</dbReference>
<comment type="caution">
    <text evidence="10">The sequence shown here is derived from an EMBL/GenBank/DDBJ whole genome shotgun (WGS) entry which is preliminary data.</text>
</comment>
<dbReference type="EMBL" id="ATBP01000281">
    <property type="protein sequence ID" value="ETR71347.1"/>
    <property type="molecule type" value="Genomic_DNA"/>
</dbReference>
<dbReference type="SFLD" id="SFLDS00029">
    <property type="entry name" value="Radical_SAM"/>
    <property type="match status" value="1"/>
</dbReference>
<dbReference type="PANTHER" id="PTHR11918">
    <property type="entry name" value="RADICAL SAM PROTEINS"/>
    <property type="match status" value="1"/>
</dbReference>
<dbReference type="GO" id="GO:0046872">
    <property type="term" value="F:metal ion binding"/>
    <property type="evidence" value="ECO:0007669"/>
    <property type="project" value="UniProtKB-KW"/>
</dbReference>
<dbReference type="InterPro" id="IPR013848">
    <property type="entry name" value="Methylthiotransferase_N"/>
</dbReference>
<evidence type="ECO:0000256" key="3">
    <source>
        <dbReference type="ARBA" id="ARBA00022679"/>
    </source>
</evidence>
<evidence type="ECO:0000259" key="8">
    <source>
        <dbReference type="PROSITE" id="PS51449"/>
    </source>
</evidence>
<comment type="cofactor">
    <cofactor evidence="1">
        <name>[4Fe-4S] cluster</name>
        <dbReference type="ChEBI" id="CHEBI:49883"/>
    </cofactor>
</comment>
<dbReference type="NCBIfam" id="TIGR00089">
    <property type="entry name" value="MiaB/RimO family radical SAM methylthiotransferase"/>
    <property type="match status" value="1"/>
</dbReference>
<evidence type="ECO:0000256" key="4">
    <source>
        <dbReference type="ARBA" id="ARBA00022691"/>
    </source>
</evidence>
<sequence length="390" mass="44060">MRISVVTKTFIIKTLGCKVNQYESEAIANGLQQYGFEWQNINASFAIINTCTVTQKAGMQSRQLVRQAIRKHPDALIIVTGCHAQISPDDIQAIDGVHWIIGHAYKHELPFRINQYLTNKQKPDHPQQFISNILAHRSYNHMPLTHLQKRSRPAIKIQDGCNAFCSYCIVPYARGPARSLPLPDVVNMVVALKNNGYQEIILSGIHLGLYGHDFTPPIHLSHLLKRLIDIPECPRIRLSSIEPLEITEELIEILQQNKHMCHHLHIPLQSGDNTLLKQMNRHYTRNFFQEMVCQIYEQIPDVAIGIDVLVGFPTESDPAFENTLSLLKSLPAAYFHVFPFSMRAGTRIASQASPIDSKTIQARAKAVRELGIQKKSVYAVLYGAKAMGFN</sequence>
<dbReference type="NCBIfam" id="TIGR01579">
    <property type="entry name" value="MiaB-like-C"/>
    <property type="match status" value="1"/>
</dbReference>
<dbReference type="PROSITE" id="PS51449">
    <property type="entry name" value="MTTASE_N"/>
    <property type="match status" value="1"/>
</dbReference>
<dbReference type="Proteomes" id="UP000189670">
    <property type="component" value="Unassembled WGS sequence"/>
</dbReference>